<evidence type="ECO:0000313" key="3">
    <source>
        <dbReference type="Proteomes" id="UP001597163"/>
    </source>
</evidence>
<dbReference type="Pfam" id="PF12867">
    <property type="entry name" value="DinB_2"/>
    <property type="match status" value="1"/>
</dbReference>
<keyword evidence="3" id="KW-1185">Reference proteome</keyword>
<name>A0ABW3RDT3_9FLAO</name>
<dbReference type="InterPro" id="IPR034660">
    <property type="entry name" value="DinB/YfiT-like"/>
</dbReference>
<organism evidence="2 3">
    <name type="scientific">Hwangdonia seohaensis</name>
    <dbReference type="NCBI Taxonomy" id="1240727"/>
    <lineage>
        <taxon>Bacteria</taxon>
        <taxon>Pseudomonadati</taxon>
        <taxon>Bacteroidota</taxon>
        <taxon>Flavobacteriia</taxon>
        <taxon>Flavobacteriales</taxon>
        <taxon>Flavobacteriaceae</taxon>
        <taxon>Hwangdonia</taxon>
    </lineage>
</organism>
<dbReference type="InterPro" id="IPR024775">
    <property type="entry name" value="DinB-like"/>
</dbReference>
<dbReference type="RefSeq" id="WP_311940264.1">
    <property type="nucleotide sequence ID" value="NZ_JAVSCK010000003.1"/>
</dbReference>
<dbReference type="Gene3D" id="1.20.120.450">
    <property type="entry name" value="dinb family like domain"/>
    <property type="match status" value="1"/>
</dbReference>
<comment type="caution">
    <text evidence="2">The sequence shown here is derived from an EMBL/GenBank/DDBJ whole genome shotgun (WGS) entry which is preliminary data.</text>
</comment>
<dbReference type="EMBL" id="JBHTLJ010000003">
    <property type="protein sequence ID" value="MFD1163127.1"/>
    <property type="molecule type" value="Genomic_DNA"/>
</dbReference>
<proteinExistence type="predicted"/>
<dbReference type="SUPFAM" id="SSF109854">
    <property type="entry name" value="DinB/YfiT-like putative metalloenzymes"/>
    <property type="match status" value="1"/>
</dbReference>
<evidence type="ECO:0000259" key="1">
    <source>
        <dbReference type="Pfam" id="PF12867"/>
    </source>
</evidence>
<protein>
    <submittedName>
        <fullName evidence="2">DinB family protein</fullName>
    </submittedName>
</protein>
<reference evidence="3" key="1">
    <citation type="journal article" date="2019" name="Int. J. Syst. Evol. Microbiol.">
        <title>The Global Catalogue of Microorganisms (GCM) 10K type strain sequencing project: providing services to taxonomists for standard genome sequencing and annotation.</title>
        <authorList>
            <consortium name="The Broad Institute Genomics Platform"/>
            <consortium name="The Broad Institute Genome Sequencing Center for Infectious Disease"/>
            <person name="Wu L."/>
            <person name="Ma J."/>
        </authorList>
    </citation>
    <scope>NUCLEOTIDE SEQUENCE [LARGE SCALE GENOMIC DNA]</scope>
    <source>
        <strain evidence="3">CCUG 63246</strain>
    </source>
</reference>
<evidence type="ECO:0000313" key="2">
    <source>
        <dbReference type="EMBL" id="MFD1163127.1"/>
    </source>
</evidence>
<dbReference type="Proteomes" id="UP001597163">
    <property type="component" value="Unassembled WGS sequence"/>
</dbReference>
<feature type="domain" description="DinB-like" evidence="1">
    <location>
        <begin position="33"/>
        <end position="165"/>
    </location>
</feature>
<accession>A0ABW3RDT3</accession>
<gene>
    <name evidence="2" type="ORF">ACFQ2E_11900</name>
</gene>
<sequence length="172" mass="19926">MTVKDLNPTEYNSYYGPYIKKLPENLALIDGFTEGLDNVLQFFHSIPSEKLEYRYAEGKWSVKEVFQHIIDTERVFMYRCFRIARHDKTPLPGFNQDDYIMPSQAHKKSMATLLLEYSSVRKNSITLLNSLSDEDLKFVGTASENTLSARAAAFIILGHEIWHIDVIKTHYL</sequence>